<dbReference type="OMA" id="PLDANHH"/>
<evidence type="ECO:0000313" key="7">
    <source>
        <dbReference type="EMBL" id="OJJ98455.1"/>
    </source>
</evidence>
<dbReference type="VEuPathDB" id="FungiDB:ASPACDRAFT_61967"/>
<evidence type="ECO:0000256" key="3">
    <source>
        <dbReference type="ARBA" id="ARBA00004370"/>
    </source>
</evidence>
<keyword evidence="4" id="KW-0256">Endoplasmic reticulum</keyword>
<keyword evidence="5" id="KW-0496">Mitochondrion</keyword>
<dbReference type="GO" id="GO:0005783">
    <property type="term" value="C:endoplasmic reticulum"/>
    <property type="evidence" value="ECO:0007669"/>
    <property type="project" value="UniProtKB-SubCell"/>
</dbReference>
<dbReference type="OrthoDB" id="5086500at2759"/>
<keyword evidence="8" id="KW-1185">Reference proteome</keyword>
<dbReference type="Gene3D" id="2.80.10.50">
    <property type="match status" value="1"/>
</dbReference>
<proteinExistence type="predicted"/>
<dbReference type="AlphaFoldDB" id="A0A1L9WQI7"/>
<evidence type="ECO:0000256" key="1">
    <source>
        <dbReference type="ARBA" id="ARBA00004173"/>
    </source>
</evidence>
<dbReference type="EMBL" id="KV878980">
    <property type="protein sequence ID" value="OJJ98455.1"/>
    <property type="molecule type" value="Genomic_DNA"/>
</dbReference>
<dbReference type="Proteomes" id="UP000184546">
    <property type="component" value="Unassembled WGS sequence"/>
</dbReference>
<evidence type="ECO:0000256" key="2">
    <source>
        <dbReference type="ARBA" id="ARBA00004240"/>
    </source>
</evidence>
<dbReference type="GO" id="GO:0016020">
    <property type="term" value="C:membrane"/>
    <property type="evidence" value="ECO:0007669"/>
    <property type="project" value="UniProtKB-SubCell"/>
</dbReference>
<evidence type="ECO:0000256" key="6">
    <source>
        <dbReference type="ARBA" id="ARBA00023136"/>
    </source>
</evidence>
<sequence length="322" mass="35770">MGDLPIVEQCGLFPFHPESAESFVDIIAVHGLDGHYKDSWTWTPSKPNSGTPCNWLKDLLPADIPKARILSFGYNSAVTIGNISTFGEQLLQRAIMYANERRDKRASCAEFLDSVIGILFMGTPHRGSEVASLGSICAEMLQAVSLGKRTNTTLLKQLREGSQVLQEISNAFAFLGADIHIYTLIESDSMNYLRDVIVTQGSARLNISNEDVFILDGNHSTMCKFPGRTENYRTVLGIIRELLEEIVVGIYRLSITDEETLTVVNDHGDVKLRPRNDEDAQKWRVERDEEGCFSFRNLHNGGLLGVNGGGWVGAERTDYNIA</sequence>
<name>A0A1L9WQI7_ASPA1</name>
<evidence type="ECO:0008006" key="9">
    <source>
        <dbReference type="Google" id="ProtNLM"/>
    </source>
</evidence>
<evidence type="ECO:0000313" key="8">
    <source>
        <dbReference type="Proteomes" id="UP000184546"/>
    </source>
</evidence>
<dbReference type="GO" id="GO:0005739">
    <property type="term" value="C:mitochondrion"/>
    <property type="evidence" value="ECO:0007669"/>
    <property type="project" value="UniProtKB-SubCell"/>
</dbReference>
<evidence type="ECO:0000256" key="4">
    <source>
        <dbReference type="ARBA" id="ARBA00022824"/>
    </source>
</evidence>
<dbReference type="SUPFAM" id="SSF50370">
    <property type="entry name" value="Ricin B-like lectins"/>
    <property type="match status" value="1"/>
</dbReference>
<comment type="subcellular location">
    <subcellularLocation>
        <location evidence="2">Endoplasmic reticulum</location>
    </subcellularLocation>
    <subcellularLocation>
        <location evidence="3">Membrane</location>
    </subcellularLocation>
    <subcellularLocation>
        <location evidence="1">Mitochondrion</location>
    </subcellularLocation>
</comment>
<dbReference type="InterPro" id="IPR052374">
    <property type="entry name" value="SERAC1"/>
</dbReference>
<dbReference type="PANTHER" id="PTHR48182">
    <property type="entry name" value="PROTEIN SERAC1"/>
    <property type="match status" value="1"/>
</dbReference>
<evidence type="ECO:0000256" key="5">
    <source>
        <dbReference type="ARBA" id="ARBA00023128"/>
    </source>
</evidence>
<gene>
    <name evidence="7" type="ORF">ASPACDRAFT_61967</name>
</gene>
<dbReference type="RefSeq" id="XP_020054795.1">
    <property type="nucleotide sequence ID" value="XM_020203732.1"/>
</dbReference>
<dbReference type="GeneID" id="30977546"/>
<dbReference type="InterPro" id="IPR035992">
    <property type="entry name" value="Ricin_B-like_lectins"/>
</dbReference>
<protein>
    <recommendedName>
        <fullName evidence="9">DUF676 domain-containing protein</fullName>
    </recommendedName>
</protein>
<dbReference type="PANTHER" id="PTHR48182:SF2">
    <property type="entry name" value="PROTEIN SERAC1"/>
    <property type="match status" value="1"/>
</dbReference>
<organism evidence="7 8">
    <name type="scientific">Aspergillus aculeatus (strain ATCC 16872 / CBS 172.66 / WB 5094)</name>
    <dbReference type="NCBI Taxonomy" id="690307"/>
    <lineage>
        <taxon>Eukaryota</taxon>
        <taxon>Fungi</taxon>
        <taxon>Dikarya</taxon>
        <taxon>Ascomycota</taxon>
        <taxon>Pezizomycotina</taxon>
        <taxon>Eurotiomycetes</taxon>
        <taxon>Eurotiomycetidae</taxon>
        <taxon>Eurotiales</taxon>
        <taxon>Aspergillaceae</taxon>
        <taxon>Aspergillus</taxon>
        <taxon>Aspergillus subgen. Circumdati</taxon>
    </lineage>
</organism>
<accession>A0A1L9WQI7</accession>
<reference evidence="8" key="1">
    <citation type="journal article" date="2017" name="Genome Biol.">
        <title>Comparative genomics reveals high biological diversity and specific adaptations in the industrially and medically important fungal genus Aspergillus.</title>
        <authorList>
            <person name="de Vries R.P."/>
            <person name="Riley R."/>
            <person name="Wiebenga A."/>
            <person name="Aguilar-Osorio G."/>
            <person name="Amillis S."/>
            <person name="Uchima C.A."/>
            <person name="Anderluh G."/>
            <person name="Asadollahi M."/>
            <person name="Askin M."/>
            <person name="Barry K."/>
            <person name="Battaglia E."/>
            <person name="Bayram O."/>
            <person name="Benocci T."/>
            <person name="Braus-Stromeyer S.A."/>
            <person name="Caldana C."/>
            <person name="Canovas D."/>
            <person name="Cerqueira G.C."/>
            <person name="Chen F."/>
            <person name="Chen W."/>
            <person name="Choi C."/>
            <person name="Clum A."/>
            <person name="Dos Santos R.A."/>
            <person name="Damasio A.R."/>
            <person name="Diallinas G."/>
            <person name="Emri T."/>
            <person name="Fekete E."/>
            <person name="Flipphi M."/>
            <person name="Freyberg S."/>
            <person name="Gallo A."/>
            <person name="Gournas C."/>
            <person name="Habgood R."/>
            <person name="Hainaut M."/>
            <person name="Harispe M.L."/>
            <person name="Henrissat B."/>
            <person name="Hilden K.S."/>
            <person name="Hope R."/>
            <person name="Hossain A."/>
            <person name="Karabika E."/>
            <person name="Karaffa L."/>
            <person name="Karanyi Z."/>
            <person name="Krasevec N."/>
            <person name="Kuo A."/>
            <person name="Kusch H."/>
            <person name="LaButti K."/>
            <person name="Lagendijk E.L."/>
            <person name="Lapidus A."/>
            <person name="Levasseur A."/>
            <person name="Lindquist E."/>
            <person name="Lipzen A."/>
            <person name="Logrieco A.F."/>
            <person name="MacCabe A."/>
            <person name="Maekelae M.R."/>
            <person name="Malavazi I."/>
            <person name="Melin P."/>
            <person name="Meyer V."/>
            <person name="Mielnichuk N."/>
            <person name="Miskei M."/>
            <person name="Molnar A.P."/>
            <person name="Mule G."/>
            <person name="Ngan C.Y."/>
            <person name="Orejas M."/>
            <person name="Orosz E."/>
            <person name="Ouedraogo J.P."/>
            <person name="Overkamp K.M."/>
            <person name="Park H.-S."/>
            <person name="Perrone G."/>
            <person name="Piumi F."/>
            <person name="Punt P.J."/>
            <person name="Ram A.F."/>
            <person name="Ramon A."/>
            <person name="Rauscher S."/>
            <person name="Record E."/>
            <person name="Riano-Pachon D.M."/>
            <person name="Robert V."/>
            <person name="Roehrig J."/>
            <person name="Ruller R."/>
            <person name="Salamov A."/>
            <person name="Salih N.S."/>
            <person name="Samson R.A."/>
            <person name="Sandor E."/>
            <person name="Sanguinetti M."/>
            <person name="Schuetze T."/>
            <person name="Sepcic K."/>
            <person name="Shelest E."/>
            <person name="Sherlock G."/>
            <person name="Sophianopoulou V."/>
            <person name="Squina F.M."/>
            <person name="Sun H."/>
            <person name="Susca A."/>
            <person name="Todd R.B."/>
            <person name="Tsang A."/>
            <person name="Unkles S.E."/>
            <person name="van de Wiele N."/>
            <person name="van Rossen-Uffink D."/>
            <person name="Oliveira J.V."/>
            <person name="Vesth T.C."/>
            <person name="Visser J."/>
            <person name="Yu J.-H."/>
            <person name="Zhou M."/>
            <person name="Andersen M.R."/>
            <person name="Archer D.B."/>
            <person name="Baker S.E."/>
            <person name="Benoit I."/>
            <person name="Brakhage A.A."/>
            <person name="Braus G.H."/>
            <person name="Fischer R."/>
            <person name="Frisvad J.C."/>
            <person name="Goldman G.H."/>
            <person name="Houbraken J."/>
            <person name="Oakley B."/>
            <person name="Pocsi I."/>
            <person name="Scazzocchio C."/>
            <person name="Seiboth B."/>
            <person name="vanKuyk P.A."/>
            <person name="Wortman J."/>
            <person name="Dyer P.S."/>
            <person name="Grigoriev I.V."/>
        </authorList>
    </citation>
    <scope>NUCLEOTIDE SEQUENCE [LARGE SCALE GENOMIC DNA]</scope>
    <source>
        <strain evidence="8">ATCC 16872 / CBS 172.66 / WB 5094</strain>
    </source>
</reference>
<keyword evidence="6" id="KW-0472">Membrane</keyword>